<keyword evidence="3" id="KW-1185">Reference proteome</keyword>
<reference evidence="2" key="1">
    <citation type="submission" date="2023-01" db="EMBL/GenBank/DDBJ databases">
        <title>Genome assembly of the deep-sea coral Lophelia pertusa.</title>
        <authorList>
            <person name="Herrera S."/>
            <person name="Cordes E."/>
        </authorList>
    </citation>
    <scope>NUCLEOTIDE SEQUENCE</scope>
    <source>
        <strain evidence="2">USNM1676648</strain>
        <tissue evidence="2">Polyp</tissue>
    </source>
</reference>
<comment type="caution">
    <text evidence="2">The sequence shown here is derived from an EMBL/GenBank/DDBJ whole genome shotgun (WGS) entry which is preliminary data.</text>
</comment>
<name>A0A9W9ZEF9_9CNID</name>
<protein>
    <submittedName>
        <fullName evidence="2">Uncharacterized protein</fullName>
    </submittedName>
</protein>
<evidence type="ECO:0000313" key="3">
    <source>
        <dbReference type="Proteomes" id="UP001163046"/>
    </source>
</evidence>
<evidence type="ECO:0000256" key="1">
    <source>
        <dbReference type="SAM" id="MobiDB-lite"/>
    </source>
</evidence>
<organism evidence="2 3">
    <name type="scientific">Desmophyllum pertusum</name>
    <dbReference type="NCBI Taxonomy" id="174260"/>
    <lineage>
        <taxon>Eukaryota</taxon>
        <taxon>Metazoa</taxon>
        <taxon>Cnidaria</taxon>
        <taxon>Anthozoa</taxon>
        <taxon>Hexacorallia</taxon>
        <taxon>Scleractinia</taxon>
        <taxon>Caryophylliina</taxon>
        <taxon>Caryophylliidae</taxon>
        <taxon>Desmophyllum</taxon>
    </lineage>
</organism>
<sequence length="255" mass="29259">MVILRDALSPSPGKTLQGQIQDLILSGKYGETIARHFPRHRTKVRDIPFVGDSKRFSDLEQFLRDDYAKVSSSLAADFQRFPAKKTVSGANMDGRMIADLARKLQVAINQNSWSGFSNTYIALETDLCDRSFQEFIEPLLRKDLDQIKSSMGRDMDRFAEKCALETEKTKASKKIAKVIAHKVEIIEKQRRVRRNAENKRSRIEGKESGNRNGSEKLARKNRDWMKHDASEREQTNKGEFKKKKCEELKKSEGGY</sequence>
<accession>A0A9W9ZEF9</accession>
<gene>
    <name evidence="2" type="ORF">OS493_010918</name>
</gene>
<evidence type="ECO:0000313" key="2">
    <source>
        <dbReference type="EMBL" id="KAJ7380206.1"/>
    </source>
</evidence>
<dbReference type="EMBL" id="MU826354">
    <property type="protein sequence ID" value="KAJ7380206.1"/>
    <property type="molecule type" value="Genomic_DNA"/>
</dbReference>
<feature type="region of interest" description="Disordered" evidence="1">
    <location>
        <begin position="191"/>
        <end position="255"/>
    </location>
</feature>
<dbReference type="AlphaFoldDB" id="A0A9W9ZEF9"/>
<proteinExistence type="predicted"/>
<dbReference type="Proteomes" id="UP001163046">
    <property type="component" value="Unassembled WGS sequence"/>
</dbReference>